<feature type="compositionally biased region" description="Low complexity" evidence="1">
    <location>
        <begin position="668"/>
        <end position="684"/>
    </location>
</feature>
<dbReference type="PANTHER" id="PTHR46573">
    <property type="entry name" value="WD REPEAT, SAM AND U-BOX DOMAIN-CONTAINING PROTEIN 1"/>
    <property type="match status" value="1"/>
</dbReference>
<dbReference type="InterPro" id="IPR003613">
    <property type="entry name" value="Ubox_domain"/>
</dbReference>
<dbReference type="AlphaFoldDB" id="A0A0G4FTR5"/>
<evidence type="ECO:0000256" key="1">
    <source>
        <dbReference type="SAM" id="MobiDB-lite"/>
    </source>
</evidence>
<dbReference type="GO" id="GO:0016567">
    <property type="term" value="P:protein ubiquitination"/>
    <property type="evidence" value="ECO:0007669"/>
    <property type="project" value="InterPro"/>
</dbReference>
<dbReference type="InterPro" id="IPR052085">
    <property type="entry name" value="WD-SAM-U-box"/>
</dbReference>
<dbReference type="InParanoid" id="A0A0G4FTR5"/>
<dbReference type="Pfam" id="PF04564">
    <property type="entry name" value="U-box"/>
    <property type="match status" value="1"/>
</dbReference>
<evidence type="ECO:0000313" key="4">
    <source>
        <dbReference type="Proteomes" id="UP000041254"/>
    </source>
</evidence>
<protein>
    <recommendedName>
        <fullName evidence="2">U-box domain-containing protein</fullName>
    </recommendedName>
</protein>
<reference evidence="3 4" key="1">
    <citation type="submission" date="2014-11" db="EMBL/GenBank/DDBJ databases">
        <authorList>
            <person name="Zhu J."/>
            <person name="Qi W."/>
            <person name="Song R."/>
        </authorList>
    </citation>
    <scope>NUCLEOTIDE SEQUENCE [LARGE SCALE GENOMIC DNA]</scope>
</reference>
<feature type="compositionally biased region" description="Low complexity" evidence="1">
    <location>
        <begin position="62"/>
        <end position="72"/>
    </location>
</feature>
<dbReference type="OrthoDB" id="629492at2759"/>
<feature type="region of interest" description="Disordered" evidence="1">
    <location>
        <begin position="1"/>
        <end position="93"/>
    </location>
</feature>
<feature type="compositionally biased region" description="Pro residues" evidence="1">
    <location>
        <begin position="16"/>
        <end position="30"/>
    </location>
</feature>
<feature type="region of interest" description="Disordered" evidence="1">
    <location>
        <begin position="660"/>
        <end position="684"/>
    </location>
</feature>
<dbReference type="Gene3D" id="3.30.40.10">
    <property type="entry name" value="Zinc/RING finger domain, C3HC4 (zinc finger)"/>
    <property type="match status" value="1"/>
</dbReference>
<sequence>MEAAAAAANVNGAQPAPQPPPAHRMPPRPPQPRRQRNSSEPPNNREQQGQAARTPRPRRPRAAAAAAAAAAASSDNISVPPQHHRQATPEILMDASRRLMGQTLGRGGGVTGVRQRLERLDLGVTPPRGGRGRGRIAARGAAGRSGARVRDGRMEDVEIRDEQGEGDGLVAGDRDRHGGGGLPPLPPLRGTPGRRRVTNRGGTHITRGAPRGRGFLRMEMPSDGSSDGSGRGRGLGMGRGMGRLRIGGRHGGARIRPPDAPAREPNRLPRLEMPQLAVPARGISPMRAFNRLPSSPPATRGNQDNDNQDEENNNNNNEVEPQNDADNMNQPLQPAPAGFNLADLPSSAFRTPDQGPLWGPGTPPTPPPFRRARRRRAADDSTLGRGRRSSGARSNSEPRNPARVDPEVKNFLDGLGEGELDDEWKKTYRCPISHCFPACPVVTKHGNTYDRDAILEALRREPRSPLTREPLNRQHLYPNRVAAAAIEAYGRQLMRQREEEQGRERGQPADLGPREMIEDGVQAGREGEGDGEVDGGAGIGVGVGGDDRMEMEVQAGPNMVDDSTQTFPSDILELVRTNEQLREFLKKFHRDRAARREVARRAAAAPQHIKQLITKLKKVPGGERMMQFLDGEEERLSRPRRGDMERVLDQIGAIVEAAGHPVDGANGGAAQADAAAAAPNQQPH</sequence>
<feature type="region of interest" description="Disordered" evidence="1">
    <location>
        <begin position="117"/>
        <end position="407"/>
    </location>
</feature>
<feature type="compositionally biased region" description="Basic and acidic residues" evidence="1">
    <location>
        <begin position="148"/>
        <end position="163"/>
    </location>
</feature>
<feature type="compositionally biased region" description="Basic and acidic residues" evidence="1">
    <location>
        <begin position="261"/>
        <end position="270"/>
    </location>
</feature>
<feature type="domain" description="U-box" evidence="2">
    <location>
        <begin position="427"/>
        <end position="489"/>
    </location>
</feature>
<dbReference type="PANTHER" id="PTHR46573:SF1">
    <property type="entry name" value="WD REPEAT, SAM AND U-BOX DOMAIN-CONTAINING PROTEIN 1"/>
    <property type="match status" value="1"/>
</dbReference>
<feature type="compositionally biased region" description="Low complexity" evidence="1">
    <location>
        <begin position="313"/>
        <end position="324"/>
    </location>
</feature>
<accession>A0A0G4FTR5</accession>
<dbReference type="CDD" id="cd16453">
    <property type="entry name" value="RING-Ubox"/>
    <property type="match status" value="1"/>
</dbReference>
<dbReference type="SMART" id="SM00504">
    <property type="entry name" value="Ubox"/>
    <property type="match status" value="1"/>
</dbReference>
<gene>
    <name evidence="3" type="ORF">Vbra_16190</name>
</gene>
<feature type="compositionally biased region" description="Gly residues" evidence="1">
    <location>
        <begin position="227"/>
        <end position="241"/>
    </location>
</feature>
<feature type="compositionally biased region" description="Low complexity" evidence="1">
    <location>
        <begin position="137"/>
        <end position="146"/>
    </location>
</feature>
<dbReference type="EMBL" id="CDMY01000499">
    <property type="protein sequence ID" value="CEM18284.1"/>
    <property type="molecule type" value="Genomic_DNA"/>
</dbReference>
<dbReference type="GO" id="GO:0004842">
    <property type="term" value="F:ubiquitin-protein transferase activity"/>
    <property type="evidence" value="ECO:0007669"/>
    <property type="project" value="InterPro"/>
</dbReference>
<proteinExistence type="predicted"/>
<name>A0A0G4FTR5_VITBC</name>
<evidence type="ECO:0000313" key="3">
    <source>
        <dbReference type="EMBL" id="CEM18284.1"/>
    </source>
</evidence>
<dbReference type="VEuPathDB" id="CryptoDB:Vbra_16190"/>
<evidence type="ECO:0000259" key="2">
    <source>
        <dbReference type="SMART" id="SM00504"/>
    </source>
</evidence>
<keyword evidence="4" id="KW-1185">Reference proteome</keyword>
<feature type="compositionally biased region" description="Low complexity" evidence="1">
    <location>
        <begin position="1"/>
        <end position="15"/>
    </location>
</feature>
<organism evidence="3 4">
    <name type="scientific">Vitrella brassicaformis (strain CCMP3155)</name>
    <dbReference type="NCBI Taxonomy" id="1169540"/>
    <lineage>
        <taxon>Eukaryota</taxon>
        <taxon>Sar</taxon>
        <taxon>Alveolata</taxon>
        <taxon>Colpodellida</taxon>
        <taxon>Vitrellaceae</taxon>
        <taxon>Vitrella</taxon>
    </lineage>
</organism>
<dbReference type="Proteomes" id="UP000041254">
    <property type="component" value="Unassembled WGS sequence"/>
</dbReference>
<feature type="region of interest" description="Disordered" evidence="1">
    <location>
        <begin position="495"/>
        <end position="515"/>
    </location>
</feature>
<dbReference type="SUPFAM" id="SSF57850">
    <property type="entry name" value="RING/U-box"/>
    <property type="match status" value="1"/>
</dbReference>
<dbReference type="InterPro" id="IPR013083">
    <property type="entry name" value="Znf_RING/FYVE/PHD"/>
</dbReference>